<evidence type="ECO:0000256" key="1">
    <source>
        <dbReference type="ARBA" id="ARBA00000830"/>
    </source>
</evidence>
<dbReference type="EMBL" id="JAIOIV010000060">
    <property type="protein sequence ID" value="MBZ0156035.1"/>
    <property type="molecule type" value="Genomic_DNA"/>
</dbReference>
<dbReference type="GO" id="GO:0008967">
    <property type="term" value="F:phosphoglycolate phosphatase activity"/>
    <property type="evidence" value="ECO:0007669"/>
    <property type="project" value="UniProtKB-EC"/>
</dbReference>
<protein>
    <recommendedName>
        <fullName evidence="4">phosphoglycolate phosphatase</fullName>
        <ecNumber evidence="4">3.1.3.18</ecNumber>
    </recommendedName>
</protein>
<gene>
    <name evidence="5" type="ORF">K8I29_07445</name>
</gene>
<dbReference type="CDD" id="cd07506">
    <property type="entry name" value="HAD_like"/>
    <property type="match status" value="1"/>
</dbReference>
<sequence length="227" mass="24915">MKLLLFDIDGTLLDSGGAGTRALNYAFRELFSLDHAFEGIGMAGKTDIQIIRECLEKHGFPTDNGLIPRMMNAYLTYLKAEIQNSTRHVKPGIHEALSALSGRNGKCLLGLLTGNIELGARMKLEPFALNKYFPSGAFGSDDEDRNRLLPIARRRFEELTGREIPFGDCVIIGDTPRDVHCAKPYGAFSVGVATGPYHYEALEEAGADIVFRDLSDTEAFLKAVGMI</sequence>
<accession>A0A953JBF8</accession>
<dbReference type="Pfam" id="PF13419">
    <property type="entry name" value="HAD_2"/>
    <property type="match status" value="1"/>
</dbReference>
<dbReference type="InterPro" id="IPR023214">
    <property type="entry name" value="HAD_sf"/>
</dbReference>
<dbReference type="EC" id="3.1.3.18" evidence="4"/>
<dbReference type="GO" id="GO:0006281">
    <property type="term" value="P:DNA repair"/>
    <property type="evidence" value="ECO:0007669"/>
    <property type="project" value="TreeGrafter"/>
</dbReference>
<dbReference type="Gene3D" id="1.10.150.240">
    <property type="entry name" value="Putative phosphatase, domain 2"/>
    <property type="match status" value="1"/>
</dbReference>
<dbReference type="PANTHER" id="PTHR43434">
    <property type="entry name" value="PHOSPHOGLYCOLATE PHOSPHATASE"/>
    <property type="match status" value="1"/>
</dbReference>
<dbReference type="SFLD" id="SFLDS00003">
    <property type="entry name" value="Haloacid_Dehalogenase"/>
    <property type="match status" value="1"/>
</dbReference>
<reference evidence="5" key="1">
    <citation type="journal article" date="2021" name="bioRxiv">
        <title>Unraveling nitrogen, sulfur and carbon metabolic pathways and microbial community transcriptional responses to substrate deprivation and toxicity stresses in a bioreactor mimicking anoxic brackish coastal sediment conditions.</title>
        <authorList>
            <person name="Martins P.D."/>
            <person name="Echeveste M.J."/>
            <person name="Arshad A."/>
            <person name="Kurth J."/>
            <person name="Ouboter H."/>
            <person name="Jetten M.S.M."/>
            <person name="Welte C.U."/>
        </authorList>
    </citation>
    <scope>NUCLEOTIDE SEQUENCE</scope>
    <source>
        <strain evidence="5">MAG_39</strain>
    </source>
</reference>
<organism evidence="5 6">
    <name type="scientific">Candidatus Nitrobium versatile</name>
    <dbReference type="NCBI Taxonomy" id="2884831"/>
    <lineage>
        <taxon>Bacteria</taxon>
        <taxon>Pseudomonadati</taxon>
        <taxon>Nitrospirota</taxon>
        <taxon>Nitrospiria</taxon>
        <taxon>Nitrospirales</taxon>
        <taxon>Nitrospiraceae</taxon>
        <taxon>Candidatus Nitrobium</taxon>
    </lineage>
</organism>
<comment type="catalytic activity">
    <reaction evidence="1">
        <text>2-phosphoglycolate + H2O = glycolate + phosphate</text>
        <dbReference type="Rhea" id="RHEA:14369"/>
        <dbReference type="ChEBI" id="CHEBI:15377"/>
        <dbReference type="ChEBI" id="CHEBI:29805"/>
        <dbReference type="ChEBI" id="CHEBI:43474"/>
        <dbReference type="ChEBI" id="CHEBI:58033"/>
        <dbReference type="EC" id="3.1.3.18"/>
    </reaction>
</comment>
<evidence type="ECO:0000313" key="5">
    <source>
        <dbReference type="EMBL" id="MBZ0156035.1"/>
    </source>
</evidence>
<dbReference type="InterPro" id="IPR041492">
    <property type="entry name" value="HAD_2"/>
</dbReference>
<dbReference type="SFLD" id="SFLDG01129">
    <property type="entry name" value="C1.5:_HAD__Beta-PGM__Phosphata"/>
    <property type="match status" value="1"/>
</dbReference>
<dbReference type="Proteomes" id="UP000705867">
    <property type="component" value="Unassembled WGS sequence"/>
</dbReference>
<dbReference type="InterPro" id="IPR050155">
    <property type="entry name" value="HAD-like_hydrolase_sf"/>
</dbReference>
<dbReference type="PANTHER" id="PTHR43434:SF1">
    <property type="entry name" value="PHOSPHOGLYCOLATE PHOSPHATASE"/>
    <property type="match status" value="1"/>
</dbReference>
<evidence type="ECO:0000256" key="3">
    <source>
        <dbReference type="ARBA" id="ARBA00006171"/>
    </source>
</evidence>
<reference evidence="5" key="2">
    <citation type="submission" date="2021-08" db="EMBL/GenBank/DDBJ databases">
        <authorList>
            <person name="Dalcin Martins P."/>
        </authorList>
    </citation>
    <scope>NUCLEOTIDE SEQUENCE</scope>
    <source>
        <strain evidence="5">MAG_39</strain>
    </source>
</reference>
<dbReference type="AlphaFoldDB" id="A0A953JBF8"/>
<evidence type="ECO:0000256" key="4">
    <source>
        <dbReference type="ARBA" id="ARBA00013078"/>
    </source>
</evidence>
<comment type="caution">
    <text evidence="5">The sequence shown here is derived from an EMBL/GenBank/DDBJ whole genome shotgun (WGS) entry which is preliminary data.</text>
</comment>
<dbReference type="Gene3D" id="3.40.50.1000">
    <property type="entry name" value="HAD superfamily/HAD-like"/>
    <property type="match status" value="1"/>
</dbReference>
<comment type="pathway">
    <text evidence="2">Organic acid metabolism; glycolate biosynthesis; glycolate from 2-phosphoglycolate: step 1/1.</text>
</comment>
<dbReference type="SUPFAM" id="SSF56784">
    <property type="entry name" value="HAD-like"/>
    <property type="match status" value="1"/>
</dbReference>
<dbReference type="InterPro" id="IPR023198">
    <property type="entry name" value="PGP-like_dom2"/>
</dbReference>
<evidence type="ECO:0000313" key="6">
    <source>
        <dbReference type="Proteomes" id="UP000705867"/>
    </source>
</evidence>
<proteinExistence type="inferred from homology"/>
<dbReference type="InterPro" id="IPR036412">
    <property type="entry name" value="HAD-like_sf"/>
</dbReference>
<comment type="similarity">
    <text evidence="3">Belongs to the HAD-like hydrolase superfamily. CbbY/CbbZ/Gph/YieH family.</text>
</comment>
<evidence type="ECO:0000256" key="2">
    <source>
        <dbReference type="ARBA" id="ARBA00004818"/>
    </source>
</evidence>
<keyword evidence="5" id="KW-0378">Hydrolase</keyword>
<dbReference type="GO" id="GO:0005829">
    <property type="term" value="C:cytosol"/>
    <property type="evidence" value="ECO:0007669"/>
    <property type="project" value="TreeGrafter"/>
</dbReference>
<name>A0A953JBF8_9BACT</name>